<dbReference type="InterPro" id="IPR002293">
    <property type="entry name" value="AA/rel_permease1"/>
</dbReference>
<evidence type="ECO:0000256" key="6">
    <source>
        <dbReference type="SAM" id="Phobius"/>
    </source>
</evidence>
<dbReference type="OrthoDB" id="9759676at2"/>
<feature type="transmembrane region" description="Helical" evidence="6">
    <location>
        <begin position="324"/>
        <end position="351"/>
    </location>
</feature>
<feature type="transmembrane region" description="Helical" evidence="6">
    <location>
        <begin position="372"/>
        <end position="394"/>
    </location>
</feature>
<keyword evidence="9" id="KW-1185">Reference proteome</keyword>
<evidence type="ECO:0000256" key="1">
    <source>
        <dbReference type="ARBA" id="ARBA00004141"/>
    </source>
</evidence>
<dbReference type="eggNOG" id="COG0531">
    <property type="taxonomic scope" value="Bacteria"/>
</dbReference>
<dbReference type="Pfam" id="PF13520">
    <property type="entry name" value="AA_permease_2"/>
    <property type="match status" value="1"/>
</dbReference>
<dbReference type="EMBL" id="JRTT01000037">
    <property type="protein sequence ID" value="KHD74764.1"/>
    <property type="molecule type" value="Genomic_DNA"/>
</dbReference>
<feature type="transmembrane region" description="Helical" evidence="6">
    <location>
        <begin position="60"/>
        <end position="84"/>
    </location>
</feature>
<protein>
    <submittedName>
        <fullName evidence="8">DNA-binding protein</fullName>
    </submittedName>
</protein>
<keyword evidence="4 6" id="KW-0472">Membrane</keyword>
<keyword evidence="3 6" id="KW-1133">Transmembrane helix</keyword>
<feature type="transmembrane region" description="Helical" evidence="6">
    <location>
        <begin position="443"/>
        <end position="461"/>
    </location>
</feature>
<feature type="transmembrane region" description="Helical" evidence="6">
    <location>
        <begin position="148"/>
        <end position="166"/>
    </location>
</feature>
<dbReference type="InterPro" id="IPR053153">
    <property type="entry name" value="APC_K+_Transporter"/>
</dbReference>
<proteinExistence type="predicted"/>
<comment type="subcellular location">
    <subcellularLocation>
        <location evidence="1">Membrane</location>
        <topology evidence="1">Multi-pass membrane protein</topology>
    </subcellularLocation>
</comment>
<feature type="transmembrane region" description="Helical" evidence="6">
    <location>
        <begin position="178"/>
        <end position="198"/>
    </location>
</feature>
<feature type="transmembrane region" description="Helical" evidence="6">
    <location>
        <begin position="262"/>
        <end position="283"/>
    </location>
</feature>
<evidence type="ECO:0000256" key="2">
    <source>
        <dbReference type="ARBA" id="ARBA00022692"/>
    </source>
</evidence>
<sequence length="673" mass="73333">MASTTSLAKRLLLGRPFRSDKLQHTLLPKRIALPVFASDALSSVAYAPDEILLTLSIAGAAAYVYSPWVTLAVAVVMVTVVASYRQNVHAYPSGGGDYEVATVNLGPKAGLGVASALLVDYILTVAVSISSGVSNLGSVVPWVATHKVPIAIVAIILLSAVNLRGLRESGIAFAVPTYLFIVVILGMIMTGLFRVFILGQDLQAPSAGLTIVAEEDHLSQFAFAFLLLRTFSSGCAALTGVEAISNGVPAFKKPKSKNAATTLMLLGGLSLVMLYGIIMLAQATHLKFVENPMLQIVPNAASEGYVQKTVTTQLAETVFGSGSILLYVVGAVTALILFLAANTAFNGFPVLGSILAQDRYLPRQFHTRGDRLAFSNGIVFLAVAAMVLIVAFEAEVTRLIQLYIVGVFVSFTLSQAGMIRHWNRLLRTQRDPERRKRMLRSRAINAFGMVLTGAVLIVVLITKFMLGAWIAIAAMIVIYGLMVAIHRHYTRVAEELKPTDERPILPSRNHAVVLVSKVHQPTLRALAYAQATRPDTLTAVTVNVDDNDTRTIQTEWERRQLPVPLTVVDSPYREISRPIIDFVKSVRRSSPRDVVTVFVPEYVVGRWWENLLHNQSALRIKGRLLFEPGVMVTSVPWQLRSSQDRDLDRMDRGLSRAPARGPRAHGADDGEQP</sequence>
<accession>A0A0A6UKD4</accession>
<organism evidence="8 9">
    <name type="scientific">Actinoplanes utahensis</name>
    <dbReference type="NCBI Taxonomy" id="1869"/>
    <lineage>
        <taxon>Bacteria</taxon>
        <taxon>Bacillati</taxon>
        <taxon>Actinomycetota</taxon>
        <taxon>Actinomycetes</taxon>
        <taxon>Micromonosporales</taxon>
        <taxon>Micromonosporaceae</taxon>
        <taxon>Actinoplanes</taxon>
    </lineage>
</organism>
<dbReference type="Proteomes" id="UP000054537">
    <property type="component" value="Unassembled WGS sequence"/>
</dbReference>
<gene>
    <name evidence="8" type="ORF">MB27_27030</name>
    <name evidence="7" type="ORF">MB27_35970</name>
</gene>
<evidence type="ECO:0000313" key="7">
    <source>
        <dbReference type="EMBL" id="KHD73047.1"/>
    </source>
</evidence>
<feature type="transmembrane region" description="Helical" evidence="6">
    <location>
        <begin position="400"/>
        <end position="422"/>
    </location>
</feature>
<feature type="region of interest" description="Disordered" evidence="5">
    <location>
        <begin position="643"/>
        <end position="673"/>
    </location>
</feature>
<dbReference type="GO" id="GO:0003677">
    <property type="term" value="F:DNA binding"/>
    <property type="evidence" value="ECO:0007669"/>
    <property type="project" value="UniProtKB-KW"/>
</dbReference>
<dbReference type="PANTHER" id="PTHR47704:SF1">
    <property type="entry name" value="POTASSIUM TRANSPORTER KIMA"/>
    <property type="match status" value="1"/>
</dbReference>
<keyword evidence="2 6" id="KW-0812">Transmembrane</keyword>
<dbReference type="AlphaFoldDB" id="A0A0A6UKD4"/>
<evidence type="ECO:0000256" key="4">
    <source>
        <dbReference type="ARBA" id="ARBA00023136"/>
    </source>
</evidence>
<dbReference type="GO" id="GO:0022857">
    <property type="term" value="F:transmembrane transporter activity"/>
    <property type="evidence" value="ECO:0007669"/>
    <property type="project" value="InterPro"/>
</dbReference>
<feature type="compositionally biased region" description="Basic and acidic residues" evidence="5">
    <location>
        <begin position="643"/>
        <end position="654"/>
    </location>
</feature>
<dbReference type="Gene3D" id="1.20.1740.10">
    <property type="entry name" value="Amino acid/polyamine transporter I"/>
    <property type="match status" value="1"/>
</dbReference>
<evidence type="ECO:0000256" key="5">
    <source>
        <dbReference type="SAM" id="MobiDB-lite"/>
    </source>
</evidence>
<dbReference type="STRING" id="1869.MB27_27030"/>
<feature type="transmembrane region" description="Helical" evidence="6">
    <location>
        <begin position="105"/>
        <end position="128"/>
    </location>
</feature>
<dbReference type="RefSeq" id="WP_043528921.1">
    <property type="nucleotide sequence ID" value="NZ_BAABKU010000011.1"/>
</dbReference>
<dbReference type="PANTHER" id="PTHR47704">
    <property type="entry name" value="POTASSIUM TRANSPORTER KIMA"/>
    <property type="match status" value="1"/>
</dbReference>
<feature type="transmembrane region" description="Helical" evidence="6">
    <location>
        <begin position="467"/>
        <end position="485"/>
    </location>
</feature>
<evidence type="ECO:0000313" key="9">
    <source>
        <dbReference type="Proteomes" id="UP000054537"/>
    </source>
</evidence>
<name>A0A0A6UKD4_ACTUT</name>
<keyword evidence="8" id="KW-0238">DNA-binding</keyword>
<evidence type="ECO:0000313" key="8">
    <source>
        <dbReference type="EMBL" id="KHD74764.1"/>
    </source>
</evidence>
<evidence type="ECO:0000256" key="3">
    <source>
        <dbReference type="ARBA" id="ARBA00022989"/>
    </source>
</evidence>
<dbReference type="EMBL" id="JRTT01000133">
    <property type="protein sequence ID" value="KHD73047.1"/>
    <property type="molecule type" value="Genomic_DNA"/>
</dbReference>
<reference evidence="8 9" key="1">
    <citation type="submission" date="2014-10" db="EMBL/GenBank/DDBJ databases">
        <title>Draft genome sequence of Actinoplanes utahensis NRRL 12052.</title>
        <authorList>
            <person name="Velasco-Bucheli B."/>
            <person name="del Cerro C."/>
            <person name="Hormigo D."/>
            <person name="Garcia J.L."/>
            <person name="Acebal C."/>
            <person name="Arroyo M."/>
            <person name="de la Mata I."/>
        </authorList>
    </citation>
    <scope>NUCLEOTIDE SEQUENCE [LARGE SCALE GENOMIC DNA]</scope>
    <source>
        <strain evidence="8 9">NRRL 12052</strain>
    </source>
</reference>
<comment type="caution">
    <text evidence="8">The sequence shown here is derived from an EMBL/GenBank/DDBJ whole genome shotgun (WGS) entry which is preliminary data.</text>
</comment>
<dbReference type="GO" id="GO:0016020">
    <property type="term" value="C:membrane"/>
    <property type="evidence" value="ECO:0007669"/>
    <property type="project" value="UniProtKB-SubCell"/>
</dbReference>